<feature type="compositionally biased region" description="Polar residues" evidence="2">
    <location>
        <begin position="811"/>
        <end position="833"/>
    </location>
</feature>
<feature type="domain" description="Homeobox-cysteine loop-homeobox" evidence="3">
    <location>
        <begin position="682"/>
        <end position="799"/>
    </location>
</feature>
<dbReference type="InterPro" id="IPR001356">
    <property type="entry name" value="HD"/>
</dbReference>
<dbReference type="CDD" id="cd00086">
    <property type="entry name" value="homeodomain"/>
    <property type="match status" value="2"/>
</dbReference>
<evidence type="ECO:0000313" key="4">
    <source>
        <dbReference type="Proteomes" id="UP000095282"/>
    </source>
</evidence>
<proteinExistence type="predicted"/>
<organism evidence="4 5">
    <name type="scientific">Caenorhabditis tropicalis</name>
    <dbReference type="NCBI Taxonomy" id="1561998"/>
    <lineage>
        <taxon>Eukaryota</taxon>
        <taxon>Metazoa</taxon>
        <taxon>Ecdysozoa</taxon>
        <taxon>Nematoda</taxon>
        <taxon>Chromadorea</taxon>
        <taxon>Rhabditida</taxon>
        <taxon>Rhabditina</taxon>
        <taxon>Rhabditomorpha</taxon>
        <taxon>Rhabditoidea</taxon>
        <taxon>Rhabditidae</taxon>
        <taxon>Peloderinae</taxon>
        <taxon>Caenorhabditis</taxon>
    </lineage>
</organism>
<evidence type="ECO:0000256" key="1">
    <source>
        <dbReference type="ARBA" id="ARBA00004123"/>
    </source>
</evidence>
<name>A0A1I7T3A1_9PELO</name>
<dbReference type="WBParaSite" id="Csp11.Scaffold488.g2008.t1">
    <property type="protein sequence ID" value="Csp11.Scaffold488.g2008.t1"/>
    <property type="gene ID" value="Csp11.Scaffold488.g2008"/>
</dbReference>
<comment type="subcellular location">
    <subcellularLocation>
        <location evidence="1">Nucleus</location>
    </subcellularLocation>
</comment>
<dbReference type="AlphaFoldDB" id="A0A1I7T3A1"/>
<evidence type="ECO:0000313" key="5">
    <source>
        <dbReference type="WBParaSite" id="Csp11.Scaffold488.g2008.t1"/>
    </source>
</evidence>
<evidence type="ECO:0000259" key="3">
    <source>
        <dbReference type="Pfam" id="PF17943"/>
    </source>
</evidence>
<dbReference type="SUPFAM" id="SSF46689">
    <property type="entry name" value="Homeodomain-like"/>
    <property type="match status" value="1"/>
</dbReference>
<dbReference type="GO" id="GO:0003677">
    <property type="term" value="F:DNA binding"/>
    <property type="evidence" value="ECO:0007669"/>
    <property type="project" value="InterPro"/>
</dbReference>
<evidence type="ECO:0000256" key="2">
    <source>
        <dbReference type="SAM" id="MobiDB-lite"/>
    </source>
</evidence>
<feature type="compositionally biased region" description="Polar residues" evidence="2">
    <location>
        <begin position="1"/>
        <end position="14"/>
    </location>
</feature>
<dbReference type="InterPro" id="IPR009057">
    <property type="entry name" value="Homeodomain-like_sf"/>
</dbReference>
<accession>A0A1I7T3A1</accession>
<feature type="domain" description="Homeobox-cysteine loop-homeobox" evidence="3">
    <location>
        <begin position="406"/>
        <end position="523"/>
    </location>
</feature>
<reference evidence="5" key="1">
    <citation type="submission" date="2016-11" db="UniProtKB">
        <authorList>
            <consortium name="WormBaseParasite"/>
        </authorList>
    </citation>
    <scope>IDENTIFICATION</scope>
</reference>
<feature type="region of interest" description="Disordered" evidence="2">
    <location>
        <begin position="1"/>
        <end position="26"/>
    </location>
</feature>
<sequence>MDQKDNSNYSSSNKLSDKVGGMISNVKTPSNIDDSWLTKRLKKLEMKKNYQVSSTVRQDYDTFRSEAPVRNSEDDENAMSSNDSQYQNRQFFSKVRPYCFEGDLYYFEQNKHPTIQELLQISEETGIGYEQVFHRFDELRRICEVKCNSNDTCERVLSYFNPKTIYNVMELEKKITLLHREFFHYGDEGPNLCTGSVHLIVDKIQLSPDIIREYYFMWYKNVSINNRDRNAQIPRKQSIFTEVIENRSVPSNQTDFHEKAKNCKVRSLLRIIKQKPDLTVADAVVLSKLYKVDMKFIQELIQAEDVFNVKPAYNNKIRKYIIPIKKKREIVHVSNINTKNCNEKQKEEENFVNSKAIETPETTESPFDHFDGNSMVVAQYEDVVDSDEMKYADILDDKSPNRFPKDFQYFKENRHPSIQEMIEISKQIGITYRQVFYRFRDFRSAFQETCPGGCICRKVLKLFAHRAVFNGTLDAKSAGTIYELFTKFGLFGKNPSLGYFHQVAEIVDLPTFIVKDLYNDWLLEAKPSDSMKFCKDVRKEIEKEFHIDSELFYDRVSYLALKYKTSKKIVLDCHESYIEAIVEKQKVDNKNNNLTDASDINSIQGVSTSGQRKIKFNMKHVTGIPSIKEKSHSRVSSISSEQTEDEEIDIIGLDESDGKIPIDELSRTFVQSNPSIYEFPGDIDIFEENRHPSIQQMLEISQDVGVPYEEVFIRFQHLRKLKNETCSIGDTCQKVEIFNQMFPKLNGVYDEKSQKIMHEEFELFPDLGPNIPLGNIHLIMEKVELSSRIVRMQYTEWYTRIKNGKQKSEPNKFNSKISNNLQEHSAHSDTVASVSLKRKHEMIENN</sequence>
<keyword evidence="4" id="KW-1185">Reference proteome</keyword>
<feature type="domain" description="Homeobox-cysteine loop-homeobox" evidence="3">
    <location>
        <begin position="103"/>
        <end position="221"/>
    </location>
</feature>
<dbReference type="InterPro" id="IPR040960">
    <property type="entry name" value="HOCHOB"/>
</dbReference>
<dbReference type="Pfam" id="PF17943">
    <property type="entry name" value="HOCHOB"/>
    <property type="match status" value="3"/>
</dbReference>
<dbReference type="Proteomes" id="UP000095282">
    <property type="component" value="Unplaced"/>
</dbReference>
<dbReference type="STRING" id="1561998.A0A1I7T3A1"/>
<dbReference type="eggNOG" id="ENOG502T36C">
    <property type="taxonomic scope" value="Eukaryota"/>
</dbReference>
<dbReference type="GO" id="GO:0005634">
    <property type="term" value="C:nucleus"/>
    <property type="evidence" value="ECO:0007669"/>
    <property type="project" value="UniProtKB-SubCell"/>
</dbReference>
<feature type="region of interest" description="Disordered" evidence="2">
    <location>
        <begin position="805"/>
        <end position="846"/>
    </location>
</feature>
<protein>
    <submittedName>
        <fullName evidence="5">HTH_48 domain-containing protein</fullName>
    </submittedName>
</protein>
<feature type="region of interest" description="Disordered" evidence="2">
    <location>
        <begin position="63"/>
        <end position="84"/>
    </location>
</feature>